<dbReference type="SFLD" id="SFLDG01386">
    <property type="entry name" value="main_SPASM_domain-containing"/>
    <property type="match status" value="1"/>
</dbReference>
<dbReference type="Gene3D" id="3.20.20.70">
    <property type="entry name" value="Aldolase class I"/>
    <property type="match status" value="1"/>
</dbReference>
<evidence type="ECO:0000259" key="8">
    <source>
        <dbReference type="PROSITE" id="PS51918"/>
    </source>
</evidence>
<evidence type="ECO:0000313" key="9">
    <source>
        <dbReference type="EMBL" id="VAX28338.1"/>
    </source>
</evidence>
<evidence type="ECO:0000256" key="7">
    <source>
        <dbReference type="ARBA" id="ARBA00023014"/>
    </source>
</evidence>
<keyword evidence="2" id="KW-0004">4Fe-4S</keyword>
<dbReference type="CDD" id="cd21109">
    <property type="entry name" value="SPASM"/>
    <property type="match status" value="1"/>
</dbReference>
<name>A0A3B1CWH7_9ZZZZ</name>
<dbReference type="InterPro" id="IPR007197">
    <property type="entry name" value="rSAM"/>
</dbReference>
<evidence type="ECO:0000256" key="6">
    <source>
        <dbReference type="ARBA" id="ARBA00023004"/>
    </source>
</evidence>
<dbReference type="InterPro" id="IPR058240">
    <property type="entry name" value="rSAM_sf"/>
</dbReference>
<evidence type="ECO:0000256" key="5">
    <source>
        <dbReference type="ARBA" id="ARBA00023002"/>
    </source>
</evidence>
<dbReference type="PANTHER" id="PTHR11228">
    <property type="entry name" value="RADICAL SAM DOMAIN PROTEIN"/>
    <property type="match status" value="1"/>
</dbReference>
<proteinExistence type="predicted"/>
<evidence type="ECO:0000256" key="4">
    <source>
        <dbReference type="ARBA" id="ARBA00022723"/>
    </source>
</evidence>
<keyword evidence="6" id="KW-0408">Iron</keyword>
<dbReference type="Pfam" id="PF04055">
    <property type="entry name" value="Radical_SAM"/>
    <property type="match status" value="1"/>
</dbReference>
<dbReference type="CDD" id="cd01335">
    <property type="entry name" value="Radical_SAM"/>
    <property type="match status" value="1"/>
</dbReference>
<dbReference type="SFLD" id="SFLDS00029">
    <property type="entry name" value="Radical_SAM"/>
    <property type="match status" value="1"/>
</dbReference>
<evidence type="ECO:0000256" key="3">
    <source>
        <dbReference type="ARBA" id="ARBA00022691"/>
    </source>
</evidence>
<dbReference type="GO" id="GO:0016491">
    <property type="term" value="F:oxidoreductase activity"/>
    <property type="evidence" value="ECO:0007669"/>
    <property type="project" value="UniProtKB-KW"/>
</dbReference>
<evidence type="ECO:0000256" key="2">
    <source>
        <dbReference type="ARBA" id="ARBA00022485"/>
    </source>
</evidence>
<dbReference type="GO" id="GO:0046872">
    <property type="term" value="F:metal ion binding"/>
    <property type="evidence" value="ECO:0007669"/>
    <property type="project" value="UniProtKB-KW"/>
</dbReference>
<keyword evidence="3" id="KW-0949">S-adenosyl-L-methionine</keyword>
<dbReference type="SUPFAM" id="SSF102114">
    <property type="entry name" value="Radical SAM enzymes"/>
    <property type="match status" value="1"/>
</dbReference>
<dbReference type="PANTHER" id="PTHR11228:SF7">
    <property type="entry name" value="PQQA PEPTIDE CYCLASE"/>
    <property type="match status" value="1"/>
</dbReference>
<dbReference type="EMBL" id="UOGG01000058">
    <property type="protein sequence ID" value="VAX28338.1"/>
    <property type="molecule type" value="Genomic_DNA"/>
</dbReference>
<protein>
    <recommendedName>
        <fullName evidence="8">Radical SAM core domain-containing protein</fullName>
    </recommendedName>
</protein>
<dbReference type="SFLD" id="SFLDG01067">
    <property type="entry name" value="SPASM/twitch_domain_containing"/>
    <property type="match status" value="1"/>
</dbReference>
<feature type="domain" description="Radical SAM core" evidence="8">
    <location>
        <begin position="27"/>
        <end position="265"/>
    </location>
</feature>
<evidence type="ECO:0000256" key="1">
    <source>
        <dbReference type="ARBA" id="ARBA00001966"/>
    </source>
</evidence>
<gene>
    <name evidence="9" type="ORF">MNBD_NITROSPINAE05-412</name>
</gene>
<comment type="cofactor">
    <cofactor evidence="1">
        <name>[4Fe-4S] cluster</name>
        <dbReference type="ChEBI" id="CHEBI:49883"/>
    </cofactor>
</comment>
<organism evidence="9">
    <name type="scientific">hydrothermal vent metagenome</name>
    <dbReference type="NCBI Taxonomy" id="652676"/>
    <lineage>
        <taxon>unclassified sequences</taxon>
        <taxon>metagenomes</taxon>
        <taxon>ecological metagenomes</taxon>
    </lineage>
</organism>
<reference evidence="9" key="1">
    <citation type="submission" date="2018-06" db="EMBL/GenBank/DDBJ databases">
        <authorList>
            <person name="Zhirakovskaya E."/>
        </authorList>
    </citation>
    <scope>NUCLEOTIDE SEQUENCE</scope>
</reference>
<dbReference type="PROSITE" id="PS51918">
    <property type="entry name" value="RADICAL_SAM"/>
    <property type="match status" value="1"/>
</dbReference>
<keyword evidence="4" id="KW-0479">Metal-binding</keyword>
<accession>A0A3B1CWH7</accession>
<dbReference type="InterPro" id="IPR013785">
    <property type="entry name" value="Aldolase_TIM"/>
</dbReference>
<sequence length="399" mass="46350">MLNFKFLQKIIPKAYSFLPFYFRPESSFPPFQVFFEVTYRCNLRCDMCHYLGIIEDTETKKKYKNEMSANEVKRAIASLPRHTLITFTGGEAFMKSDFLEILEFACKKHKVHVITNGTLLTEQTVEKLMELRLKRLWGSGFFYLGISLEGSEALHDRITTQQGSFKKTIAGLERFMKRRKELNSRFPLVHLTCVINRSNVMDLAPLYDYANSLELSVCNFVVDNPATYWHAKDYNQDPHLQIPTKPVDEISPVVLREQLAKLTIRSNNYRTKLRFSPNFITPDEIVRYYSNESSYKDYRCRVPWSKMAITAYGDVFSCPHVRLGNLEDAQNGDTPWHSKRAKDFRKLLKEEKIFPGCLGCCQSEYIGKDKPQLVKVKSRDEILQKAQSKNFLTQPSCNG</sequence>
<dbReference type="AlphaFoldDB" id="A0A3B1CWH7"/>
<dbReference type="PROSITE" id="PS01305">
    <property type="entry name" value="MOAA_NIFB_PQQE"/>
    <property type="match status" value="1"/>
</dbReference>
<dbReference type="InterPro" id="IPR050377">
    <property type="entry name" value="Radical_SAM_PqqE_MftC-like"/>
</dbReference>
<dbReference type="InterPro" id="IPR023885">
    <property type="entry name" value="4Fe4S-binding_SPASM_dom"/>
</dbReference>
<keyword evidence="7" id="KW-0411">Iron-sulfur</keyword>
<dbReference type="InterPro" id="IPR000385">
    <property type="entry name" value="MoaA_NifB_PqqE_Fe-S-bd_CS"/>
</dbReference>
<keyword evidence="5" id="KW-0560">Oxidoreductase</keyword>
<dbReference type="Pfam" id="PF13186">
    <property type="entry name" value="SPASM"/>
    <property type="match status" value="1"/>
</dbReference>
<dbReference type="GO" id="GO:0051539">
    <property type="term" value="F:4 iron, 4 sulfur cluster binding"/>
    <property type="evidence" value="ECO:0007669"/>
    <property type="project" value="UniProtKB-KW"/>
</dbReference>